<evidence type="ECO:0000256" key="8">
    <source>
        <dbReference type="ARBA" id="ARBA00022777"/>
    </source>
</evidence>
<dbReference type="InterPro" id="IPR018094">
    <property type="entry name" value="Thymidylate_kinase"/>
</dbReference>
<evidence type="ECO:0000256" key="5">
    <source>
        <dbReference type="ARBA" id="ARBA00022679"/>
    </source>
</evidence>
<keyword evidence="5" id="KW-0808">Transferase</keyword>
<keyword evidence="9" id="KW-0067">ATP-binding</keyword>
<dbReference type="CDD" id="cd01672">
    <property type="entry name" value="TMPK"/>
    <property type="match status" value="1"/>
</dbReference>
<dbReference type="GO" id="GO:0004550">
    <property type="term" value="F:nucleoside diphosphate kinase activity"/>
    <property type="evidence" value="ECO:0007669"/>
    <property type="project" value="TreeGrafter"/>
</dbReference>
<evidence type="ECO:0000256" key="1">
    <source>
        <dbReference type="ARBA" id="ARBA00004992"/>
    </source>
</evidence>
<dbReference type="GO" id="GO:0006235">
    <property type="term" value="P:dTTP biosynthetic process"/>
    <property type="evidence" value="ECO:0007669"/>
    <property type="project" value="TreeGrafter"/>
</dbReference>
<dbReference type="GO" id="GO:0005524">
    <property type="term" value="F:ATP binding"/>
    <property type="evidence" value="ECO:0007669"/>
    <property type="project" value="UniProtKB-KW"/>
</dbReference>
<dbReference type="STRING" id="416450.A0A1V6QHT0"/>
<keyword evidence="7" id="KW-0547">Nucleotide-binding</keyword>
<dbReference type="GO" id="GO:0005634">
    <property type="term" value="C:nucleus"/>
    <property type="evidence" value="ECO:0007669"/>
    <property type="project" value="TreeGrafter"/>
</dbReference>
<dbReference type="NCBIfam" id="TIGR00041">
    <property type="entry name" value="DTMP_kinase"/>
    <property type="match status" value="1"/>
</dbReference>
<gene>
    <name evidence="11" type="ORF">PENANT_c004G07213</name>
</gene>
<evidence type="ECO:0000259" key="10">
    <source>
        <dbReference type="Pfam" id="PF02223"/>
    </source>
</evidence>
<dbReference type="PROSITE" id="PS01331">
    <property type="entry name" value="THYMIDYLATE_KINASE"/>
    <property type="match status" value="1"/>
</dbReference>
<name>A0A1V6QHT0_9EURO</name>
<accession>A0A1V6QHT0</accession>
<evidence type="ECO:0000256" key="2">
    <source>
        <dbReference type="ARBA" id="ARBA00009776"/>
    </source>
</evidence>
<dbReference type="OrthoDB" id="425602at2759"/>
<dbReference type="Gene3D" id="3.40.50.300">
    <property type="entry name" value="P-loop containing nucleotide triphosphate hydrolases"/>
    <property type="match status" value="1"/>
</dbReference>
<dbReference type="PANTHER" id="PTHR10344">
    <property type="entry name" value="THYMIDYLATE KINASE"/>
    <property type="match status" value="1"/>
</dbReference>
<keyword evidence="8" id="KW-0418">Kinase</keyword>
<dbReference type="GO" id="GO:0005829">
    <property type="term" value="C:cytosol"/>
    <property type="evidence" value="ECO:0007669"/>
    <property type="project" value="TreeGrafter"/>
</dbReference>
<dbReference type="InterPro" id="IPR027417">
    <property type="entry name" value="P-loop_NTPase"/>
</dbReference>
<dbReference type="Proteomes" id="UP000191672">
    <property type="component" value="Unassembled WGS sequence"/>
</dbReference>
<dbReference type="HAMAP" id="MF_00165">
    <property type="entry name" value="Thymidylate_kinase"/>
    <property type="match status" value="1"/>
</dbReference>
<evidence type="ECO:0000313" key="11">
    <source>
        <dbReference type="EMBL" id="OQD88416.1"/>
    </source>
</evidence>
<comment type="caution">
    <text evidence="11">The sequence shown here is derived from an EMBL/GenBank/DDBJ whole genome shotgun (WGS) entry which is preliminary data.</text>
</comment>
<proteinExistence type="inferred from homology"/>
<reference evidence="12" key="1">
    <citation type="journal article" date="2017" name="Nat. Microbiol.">
        <title>Global analysis of biosynthetic gene clusters reveals vast potential of secondary metabolite production in Penicillium species.</title>
        <authorList>
            <person name="Nielsen J.C."/>
            <person name="Grijseels S."/>
            <person name="Prigent S."/>
            <person name="Ji B."/>
            <person name="Dainat J."/>
            <person name="Nielsen K.F."/>
            <person name="Frisvad J.C."/>
            <person name="Workman M."/>
            <person name="Nielsen J."/>
        </authorList>
    </citation>
    <scope>NUCLEOTIDE SEQUENCE [LARGE SCALE GENOMIC DNA]</scope>
    <source>
        <strain evidence="12">IBT 31811</strain>
    </source>
</reference>
<comment type="similarity">
    <text evidence="2">Belongs to the thymidylate kinase family.</text>
</comment>
<evidence type="ECO:0000313" key="12">
    <source>
        <dbReference type="Proteomes" id="UP000191672"/>
    </source>
</evidence>
<dbReference type="FunFam" id="3.40.50.300:FF:000679">
    <property type="entry name" value="Thymidylate kinase"/>
    <property type="match status" value="1"/>
</dbReference>
<protein>
    <recommendedName>
        <fullName evidence="4">Thymidylate kinase</fullName>
        <ecNumber evidence="3">2.7.4.9</ecNumber>
    </recommendedName>
</protein>
<dbReference type="InterPro" id="IPR018095">
    <property type="entry name" value="Thymidylate_kin_CS"/>
</dbReference>
<sequence length="239" mass="26454">MTGLSAMRRGVLIVVEGLDRAGKSSQCEVLRGFLSEQGHTVKYIRFPGIQLNCIASMYHWSNASIDRTTPIGKLIDSYLRGSSHQDDHSIHLLFSANRWEVAKSIEEDIASGTTIIVDRYSYSGVVYSAAKANPTLSLDWAWQPEIGLPRPDICLFLGISPEEAAKRGGFGAERYENEAMQIRVRELFQTIFEKMQDVAVIDAGKSMGEVSKEIRGAVTGCISRLDITSTLRKLEPLAN</sequence>
<dbReference type="EC" id="2.7.4.9" evidence="3"/>
<keyword evidence="12" id="KW-1185">Reference proteome</keyword>
<evidence type="ECO:0000256" key="7">
    <source>
        <dbReference type="ARBA" id="ARBA00022741"/>
    </source>
</evidence>
<dbReference type="Pfam" id="PF02223">
    <property type="entry name" value="Thymidylate_kin"/>
    <property type="match status" value="1"/>
</dbReference>
<evidence type="ECO:0000256" key="9">
    <source>
        <dbReference type="ARBA" id="ARBA00022840"/>
    </source>
</evidence>
<organism evidence="11 12">
    <name type="scientific">Penicillium antarcticum</name>
    <dbReference type="NCBI Taxonomy" id="416450"/>
    <lineage>
        <taxon>Eukaryota</taxon>
        <taxon>Fungi</taxon>
        <taxon>Dikarya</taxon>
        <taxon>Ascomycota</taxon>
        <taxon>Pezizomycotina</taxon>
        <taxon>Eurotiomycetes</taxon>
        <taxon>Eurotiomycetidae</taxon>
        <taxon>Eurotiales</taxon>
        <taxon>Aspergillaceae</taxon>
        <taxon>Penicillium</taxon>
    </lineage>
</organism>
<dbReference type="GO" id="GO:0006233">
    <property type="term" value="P:dTDP biosynthetic process"/>
    <property type="evidence" value="ECO:0007669"/>
    <property type="project" value="InterPro"/>
</dbReference>
<keyword evidence="6" id="KW-0545">Nucleotide biosynthesis</keyword>
<dbReference type="InterPro" id="IPR039430">
    <property type="entry name" value="Thymidylate_kin-like_dom"/>
</dbReference>
<dbReference type="GO" id="GO:0006227">
    <property type="term" value="P:dUDP biosynthetic process"/>
    <property type="evidence" value="ECO:0007669"/>
    <property type="project" value="TreeGrafter"/>
</dbReference>
<dbReference type="EMBL" id="MDYN01000004">
    <property type="protein sequence ID" value="OQD88416.1"/>
    <property type="molecule type" value="Genomic_DNA"/>
</dbReference>
<evidence type="ECO:0000256" key="4">
    <source>
        <dbReference type="ARBA" id="ARBA00017144"/>
    </source>
</evidence>
<dbReference type="SUPFAM" id="SSF52540">
    <property type="entry name" value="P-loop containing nucleoside triphosphate hydrolases"/>
    <property type="match status" value="1"/>
</dbReference>
<evidence type="ECO:0000256" key="3">
    <source>
        <dbReference type="ARBA" id="ARBA00012980"/>
    </source>
</evidence>
<dbReference type="GO" id="GO:0004798">
    <property type="term" value="F:dTMP kinase activity"/>
    <property type="evidence" value="ECO:0007669"/>
    <property type="project" value="UniProtKB-EC"/>
</dbReference>
<dbReference type="PANTHER" id="PTHR10344:SF1">
    <property type="entry name" value="THYMIDYLATE KINASE"/>
    <property type="match status" value="1"/>
</dbReference>
<feature type="domain" description="Thymidylate kinase-like" evidence="10">
    <location>
        <begin position="15"/>
        <end position="214"/>
    </location>
</feature>
<comment type="pathway">
    <text evidence="1">Pyrimidine metabolism; dTTP biosynthesis.</text>
</comment>
<dbReference type="AlphaFoldDB" id="A0A1V6QHT0"/>
<evidence type="ECO:0000256" key="6">
    <source>
        <dbReference type="ARBA" id="ARBA00022727"/>
    </source>
</evidence>